<reference evidence="4 5" key="1">
    <citation type="submission" date="2015-09" db="EMBL/GenBank/DDBJ databases">
        <authorList>
            <consortium name="Pathogen Informatics"/>
        </authorList>
    </citation>
    <scope>NUCLEOTIDE SEQUENCE [LARGE SCALE GENOMIC DNA]</scope>
    <source>
        <strain evidence="4 5">2789STDY5834876</strain>
    </source>
</reference>
<dbReference type="InterPro" id="IPR042070">
    <property type="entry name" value="PucR_C-HTH_sf"/>
</dbReference>
<dbReference type="AlphaFoldDB" id="A0A174HFV6"/>
<dbReference type="OrthoDB" id="9792148at2"/>
<dbReference type="InterPro" id="IPR025736">
    <property type="entry name" value="PucR_C-HTH_dom"/>
</dbReference>
<dbReference type="PANTHER" id="PTHR33744">
    <property type="entry name" value="CARBOHYDRATE DIACID REGULATOR"/>
    <property type="match status" value="1"/>
</dbReference>
<dbReference type="PANTHER" id="PTHR33744:SF15">
    <property type="entry name" value="CARBOHYDRATE DIACID REGULATOR"/>
    <property type="match status" value="1"/>
</dbReference>
<dbReference type="Pfam" id="PF17853">
    <property type="entry name" value="GGDEF_2"/>
    <property type="match status" value="1"/>
</dbReference>
<dbReference type="InterPro" id="IPR051448">
    <property type="entry name" value="CdaR-like_regulators"/>
</dbReference>
<dbReference type="Pfam" id="PF13556">
    <property type="entry name" value="HTH_30"/>
    <property type="match status" value="1"/>
</dbReference>
<evidence type="ECO:0000313" key="5">
    <source>
        <dbReference type="Proteomes" id="UP000095544"/>
    </source>
</evidence>
<feature type="domain" description="PucR C-terminal helix-turn-helix" evidence="2">
    <location>
        <begin position="293"/>
        <end position="350"/>
    </location>
</feature>
<protein>
    <submittedName>
        <fullName evidence="4">Sugar diacid regulator</fullName>
    </submittedName>
</protein>
<evidence type="ECO:0000259" key="3">
    <source>
        <dbReference type="Pfam" id="PF17853"/>
    </source>
</evidence>
<dbReference type="InterPro" id="IPR009057">
    <property type="entry name" value="Homeodomain-like_sf"/>
</dbReference>
<feature type="domain" description="CdaR GGDEF-like" evidence="3">
    <location>
        <begin position="126"/>
        <end position="241"/>
    </location>
</feature>
<dbReference type="STRING" id="39482.ERS852491_03137"/>
<dbReference type="RefSeq" id="WP_055154094.1">
    <property type="nucleotide sequence ID" value="NZ_CYZU01000031.1"/>
</dbReference>
<accession>A0A174HFV6</accession>
<gene>
    <name evidence="4" type="primary">cdaR_4</name>
    <name evidence="4" type="ORF">ERS852491_03137</name>
</gene>
<evidence type="ECO:0000256" key="1">
    <source>
        <dbReference type="ARBA" id="ARBA00006754"/>
    </source>
</evidence>
<evidence type="ECO:0000259" key="2">
    <source>
        <dbReference type="Pfam" id="PF13556"/>
    </source>
</evidence>
<dbReference type="EMBL" id="CYZU01000031">
    <property type="protein sequence ID" value="CUO73812.1"/>
    <property type="molecule type" value="Genomic_DNA"/>
</dbReference>
<sequence>MADRFFQGYIYQLQKSIYRTFGVIDNKEIVSCSNQEMIGITNSFNLMKQKNEEGRCFFIKNNTYRIFYENSFVRFAVFVEGTDKEAEDYATILSVCFTGMKSYFEEKYSRDLFYKALFLENILAADINVRAKMLKIPPIMARAVFLLRFPHVDTEWNLNMLIQNVEESEKYEVFSMTETDIIVIVKTKTNTSHAELEAIGITFQKKAAEVFKSFPVIGIGSIVTDIRQLADSYKESLYVLELLYLFEGSRTVIDYNHLGIKRLIYQLPLPLCEVYLNEVFKKGGFDSLENETLETVKCFFENNLNVSETARKLFIHRNTLMYRLEKIKKLTGLDVRIFDHAIVFKIAMLIHIHIKCKG</sequence>
<organism evidence="4 5">
    <name type="scientific">Faecalicatena contorta</name>
    <dbReference type="NCBI Taxonomy" id="39482"/>
    <lineage>
        <taxon>Bacteria</taxon>
        <taxon>Bacillati</taxon>
        <taxon>Bacillota</taxon>
        <taxon>Clostridia</taxon>
        <taxon>Lachnospirales</taxon>
        <taxon>Lachnospiraceae</taxon>
        <taxon>Faecalicatena</taxon>
    </lineage>
</organism>
<evidence type="ECO:0000313" key="4">
    <source>
        <dbReference type="EMBL" id="CUO73812.1"/>
    </source>
</evidence>
<dbReference type="Gene3D" id="1.10.10.2840">
    <property type="entry name" value="PucR C-terminal helix-turn-helix domain"/>
    <property type="match status" value="1"/>
</dbReference>
<proteinExistence type="inferred from homology"/>
<dbReference type="Proteomes" id="UP000095544">
    <property type="component" value="Unassembled WGS sequence"/>
</dbReference>
<dbReference type="InterPro" id="IPR041522">
    <property type="entry name" value="CdaR_GGDEF"/>
</dbReference>
<name>A0A174HFV6_9FIRM</name>
<comment type="similarity">
    <text evidence="1">Belongs to the CdaR family.</text>
</comment>
<dbReference type="SUPFAM" id="SSF46689">
    <property type="entry name" value="Homeodomain-like"/>
    <property type="match status" value="1"/>
</dbReference>